<dbReference type="EMBL" id="JBHSJF010000001">
    <property type="protein sequence ID" value="MFC5066586.1"/>
    <property type="molecule type" value="Genomic_DNA"/>
</dbReference>
<evidence type="ECO:0000313" key="1">
    <source>
        <dbReference type="EMBL" id="MFC5066586.1"/>
    </source>
</evidence>
<name>A0ABV9YVC6_9HYPH</name>
<organism evidence="1 2">
    <name type="scientific">Flaviflagellibacter deserti</name>
    <dbReference type="NCBI Taxonomy" id="2267266"/>
    <lineage>
        <taxon>Bacteria</taxon>
        <taxon>Pseudomonadati</taxon>
        <taxon>Pseudomonadota</taxon>
        <taxon>Alphaproteobacteria</taxon>
        <taxon>Hyphomicrobiales</taxon>
        <taxon>Flaviflagellibacter</taxon>
    </lineage>
</organism>
<keyword evidence="2" id="KW-1185">Reference proteome</keyword>
<gene>
    <name evidence="1" type="ORF">ACFPFW_00990</name>
</gene>
<accession>A0ABV9YVC6</accession>
<evidence type="ECO:0000313" key="2">
    <source>
        <dbReference type="Proteomes" id="UP001595796"/>
    </source>
</evidence>
<comment type="caution">
    <text evidence="1">The sequence shown here is derived from an EMBL/GenBank/DDBJ whole genome shotgun (WGS) entry which is preliminary data.</text>
</comment>
<dbReference type="RefSeq" id="WP_114955365.1">
    <property type="nucleotide sequence ID" value="NZ_JBHSJF010000001.1"/>
</dbReference>
<proteinExistence type="predicted"/>
<reference evidence="2" key="1">
    <citation type="journal article" date="2019" name="Int. J. Syst. Evol. Microbiol.">
        <title>The Global Catalogue of Microorganisms (GCM) 10K type strain sequencing project: providing services to taxonomists for standard genome sequencing and annotation.</title>
        <authorList>
            <consortium name="The Broad Institute Genomics Platform"/>
            <consortium name="The Broad Institute Genome Sequencing Center for Infectious Disease"/>
            <person name="Wu L."/>
            <person name="Ma J."/>
        </authorList>
    </citation>
    <scope>NUCLEOTIDE SEQUENCE [LARGE SCALE GENOMIC DNA]</scope>
    <source>
        <strain evidence="2">CGMCC 1.16444</strain>
    </source>
</reference>
<dbReference type="Proteomes" id="UP001595796">
    <property type="component" value="Unassembled WGS sequence"/>
</dbReference>
<sequence length="113" mass="12174">MDGFYSAFFTGLAGNSVGMFVFKSGVILGTDIGGMHYDGSYQVDEAAGNITGRIVYVIPAGTSLITGVSNTNQPLRVEFPLELPLHFADGRVVTIQTPSGTINARFQKLRDWI</sequence>
<protein>
    <submittedName>
        <fullName evidence="1">Uncharacterized protein</fullName>
    </submittedName>
</protein>